<evidence type="ECO:0000256" key="1">
    <source>
        <dbReference type="ARBA" id="ARBA00007924"/>
    </source>
</evidence>
<dbReference type="AlphaFoldDB" id="A0A3B0Y8A7"/>
<dbReference type="PANTHER" id="PTHR37550">
    <property type="entry name" value="ANTITOXIN VAPB1"/>
    <property type="match status" value="1"/>
</dbReference>
<dbReference type="Pfam" id="PF04014">
    <property type="entry name" value="MazE_antitoxin"/>
    <property type="match status" value="1"/>
</dbReference>
<dbReference type="InterPro" id="IPR037914">
    <property type="entry name" value="SpoVT-AbrB_sf"/>
</dbReference>
<dbReference type="EMBL" id="UOFJ01000518">
    <property type="protein sequence ID" value="VAW70399.1"/>
    <property type="molecule type" value="Genomic_DNA"/>
</dbReference>
<dbReference type="SUPFAM" id="SSF89447">
    <property type="entry name" value="AbrB/MazE/MraZ-like"/>
    <property type="match status" value="1"/>
</dbReference>
<name>A0A3B0Y8A7_9ZZZZ</name>
<dbReference type="InterPro" id="IPR051734">
    <property type="entry name" value="VapB_TA_antitoxins"/>
</dbReference>
<accession>A0A3B0Y8A7</accession>
<dbReference type="NCBIfam" id="NF040493">
    <property type="entry name" value="TA_anti_VapB"/>
    <property type="match status" value="1"/>
</dbReference>
<evidence type="ECO:0000313" key="3">
    <source>
        <dbReference type="EMBL" id="VAW70399.1"/>
    </source>
</evidence>
<dbReference type="SMART" id="SM00966">
    <property type="entry name" value="SpoVT_AbrB"/>
    <property type="match status" value="1"/>
</dbReference>
<dbReference type="Gene3D" id="2.10.260.10">
    <property type="match status" value="1"/>
</dbReference>
<proteinExistence type="inferred from homology"/>
<feature type="domain" description="SpoVT-AbrB" evidence="2">
    <location>
        <begin position="4"/>
        <end position="45"/>
    </location>
</feature>
<dbReference type="PROSITE" id="PS51740">
    <property type="entry name" value="SPOVT_ABRB"/>
    <property type="match status" value="1"/>
</dbReference>
<protein>
    <recommendedName>
        <fullName evidence="2">SpoVT-AbrB domain-containing protein</fullName>
    </recommendedName>
</protein>
<dbReference type="GO" id="GO:0003677">
    <property type="term" value="F:DNA binding"/>
    <property type="evidence" value="ECO:0007669"/>
    <property type="project" value="InterPro"/>
</dbReference>
<comment type="similarity">
    <text evidence="1">Belongs to the VapB family.</text>
</comment>
<dbReference type="PANTHER" id="PTHR37550:SF3">
    <property type="entry name" value="ANTITOXIN VAPB1"/>
    <property type="match status" value="1"/>
</dbReference>
<dbReference type="InterPro" id="IPR047976">
    <property type="entry name" value="Anti_VapB2-like"/>
</dbReference>
<evidence type="ECO:0000259" key="2">
    <source>
        <dbReference type="PROSITE" id="PS51740"/>
    </source>
</evidence>
<reference evidence="3" key="1">
    <citation type="submission" date="2018-06" db="EMBL/GenBank/DDBJ databases">
        <authorList>
            <person name="Zhirakovskaya E."/>
        </authorList>
    </citation>
    <scope>NUCLEOTIDE SEQUENCE</scope>
</reference>
<dbReference type="InterPro" id="IPR007159">
    <property type="entry name" value="SpoVT-AbrB_dom"/>
</dbReference>
<organism evidence="3">
    <name type="scientific">hydrothermal vent metagenome</name>
    <dbReference type="NCBI Taxonomy" id="652676"/>
    <lineage>
        <taxon>unclassified sequences</taxon>
        <taxon>metagenomes</taxon>
        <taxon>ecological metagenomes</taxon>
    </lineage>
</organism>
<gene>
    <name evidence="3" type="ORF">MNBD_GAMMA10-3135</name>
</gene>
<sequence length="75" mass="8646">MRSASIFKNGRNQAIRLPKEFEFEGVAEVEIRREGESIVLTPKRKNWTSFSEVDLADDDFLVEREGLFGEGRVEL</sequence>